<dbReference type="EMBL" id="QGNW01000419">
    <property type="protein sequence ID" value="RVW72248.1"/>
    <property type="molecule type" value="Genomic_DNA"/>
</dbReference>
<proteinExistence type="predicted"/>
<dbReference type="PANTHER" id="PTHR46890">
    <property type="entry name" value="NON-LTR RETROLELEMENT REVERSE TRANSCRIPTASE-LIKE PROTEIN-RELATED"/>
    <property type="match status" value="1"/>
</dbReference>
<dbReference type="InterPro" id="IPR052343">
    <property type="entry name" value="Retrotransposon-Effector_Assoc"/>
</dbReference>
<accession>A0A438GJ53</accession>
<dbReference type="PANTHER" id="PTHR46890:SF48">
    <property type="entry name" value="RNA-DIRECTED DNA POLYMERASE"/>
    <property type="match status" value="1"/>
</dbReference>
<sequence length="407" mass="45983">MRKLQYVKAKLKEWNKDSFRVLKERKKSILSEIANIDAAEQEEVLSPELSAQRALRKGELEELILREEVHWTQKARVKWVKEGDCNSKFFHKVANGRRNRKFIKFLENERGLVLNNTKSITEEILLYYEKLYSSPPGESWKVEGLDWSPILEESASRLDSPFTEEEISKAIFQLDRDKTPGPDGFTIAVFQDCWDVIKEDLVRVFAEFHRMNGNAKGWVKATRGLRQGDPLSPFLFTIVADVLSRMLLRAKERSLLEGFRVEVIDNDGARLRGIGEVLDIVKDIGSAEAQEVAKEGNVASSRRSTVNGAVREGVESNGGNSDGELVGILVEDELTQLHHGHQMTMPVAGNRSIVLCVPASCETEEEAKGQWRFLSVMDDQEVVIVTALSRSIGRRESKGLWLLGSND</sequence>
<evidence type="ECO:0000313" key="1">
    <source>
        <dbReference type="EMBL" id="RVW72248.1"/>
    </source>
</evidence>
<organism evidence="1 2">
    <name type="scientific">Vitis vinifera</name>
    <name type="common">Grape</name>
    <dbReference type="NCBI Taxonomy" id="29760"/>
    <lineage>
        <taxon>Eukaryota</taxon>
        <taxon>Viridiplantae</taxon>
        <taxon>Streptophyta</taxon>
        <taxon>Embryophyta</taxon>
        <taxon>Tracheophyta</taxon>
        <taxon>Spermatophyta</taxon>
        <taxon>Magnoliopsida</taxon>
        <taxon>eudicotyledons</taxon>
        <taxon>Gunneridae</taxon>
        <taxon>Pentapetalae</taxon>
        <taxon>rosids</taxon>
        <taxon>Vitales</taxon>
        <taxon>Vitaceae</taxon>
        <taxon>Viteae</taxon>
        <taxon>Vitis</taxon>
    </lineage>
</organism>
<protein>
    <submittedName>
        <fullName evidence="1">Transposon TX1 uncharacterized 149 kDa protein</fullName>
    </submittedName>
</protein>
<dbReference type="AlphaFoldDB" id="A0A438GJ53"/>
<evidence type="ECO:0000313" key="2">
    <source>
        <dbReference type="Proteomes" id="UP000288805"/>
    </source>
</evidence>
<reference evidence="1 2" key="1">
    <citation type="journal article" date="2018" name="PLoS Genet.">
        <title>Population sequencing reveals clonal diversity and ancestral inbreeding in the grapevine cultivar Chardonnay.</title>
        <authorList>
            <person name="Roach M.J."/>
            <person name="Johnson D.L."/>
            <person name="Bohlmann J."/>
            <person name="van Vuuren H.J."/>
            <person name="Jones S.J."/>
            <person name="Pretorius I.S."/>
            <person name="Schmidt S.A."/>
            <person name="Borneman A.R."/>
        </authorList>
    </citation>
    <scope>NUCLEOTIDE SEQUENCE [LARGE SCALE GENOMIC DNA]</scope>
    <source>
        <strain evidence="2">cv. Chardonnay</strain>
        <tissue evidence="1">Leaf</tissue>
    </source>
</reference>
<comment type="caution">
    <text evidence="1">The sequence shown here is derived from an EMBL/GenBank/DDBJ whole genome shotgun (WGS) entry which is preliminary data.</text>
</comment>
<name>A0A438GJ53_VITVI</name>
<dbReference type="Proteomes" id="UP000288805">
    <property type="component" value="Unassembled WGS sequence"/>
</dbReference>
<gene>
    <name evidence="1" type="primary">YTX2_77</name>
    <name evidence="1" type="ORF">CK203_054924</name>
</gene>